<proteinExistence type="predicted"/>
<dbReference type="SUPFAM" id="SSF52540">
    <property type="entry name" value="P-loop containing nucleoside triphosphate hydrolases"/>
    <property type="match status" value="1"/>
</dbReference>
<feature type="region of interest" description="Disordered" evidence="1">
    <location>
        <begin position="1"/>
        <end position="37"/>
    </location>
</feature>
<organism evidence="3 4">
    <name type="scientific">Stieleria bergensis</name>
    <dbReference type="NCBI Taxonomy" id="2528025"/>
    <lineage>
        <taxon>Bacteria</taxon>
        <taxon>Pseudomonadati</taxon>
        <taxon>Planctomycetota</taxon>
        <taxon>Planctomycetia</taxon>
        <taxon>Pirellulales</taxon>
        <taxon>Pirellulaceae</taxon>
        <taxon>Stieleria</taxon>
    </lineage>
</organism>
<evidence type="ECO:0000313" key="4">
    <source>
        <dbReference type="Proteomes" id="UP000315003"/>
    </source>
</evidence>
<sequence>MTDHSLIDHNARIAQSASGTDRSSSALADSDRQVTDDTNNTVSAVNQAPSNESRQRFRGRVMAAAVMSLLLPLIVIHRLAFAFDRILFPRLARVQVQSPLFIVGLPRSGTTLCHRLMAQASDRFTSMPLWELLLAPALCEKYLIAGLAWMDRLIGSPAKKLIRFAERKFGGTQSAIHATSLESPEEDYLGLLPFGGCFLAVLIWPFHPSVWRLANIDHASHSQRQRLLAAYKGLLQRHLAFRGHDLTVLSKNPSFTGWVHSLQETFPDMRLIGLRRDPVESVPSQLSSLRDGFALFGHDVTDPRIVTGFVKLLRDDWHLLDQYLDTVHPDQYQLIPYRELIQADSEALLSLLQSFGYDISDNDVERIEAACAAARQYRSQHHYQLSEFGLNATELQQQFFATNRLSPRSSMASETSPETTIPHDENDDDRLSLISS</sequence>
<accession>A0A517SV68</accession>
<keyword evidence="2" id="KW-0472">Membrane</keyword>
<keyword evidence="2" id="KW-0812">Transmembrane</keyword>
<dbReference type="PANTHER" id="PTHR36451">
    <property type="entry name" value="PAPS-DEPENDENT SULFOTRANSFERASE STF3"/>
    <property type="match status" value="1"/>
</dbReference>
<keyword evidence="4" id="KW-1185">Reference proteome</keyword>
<dbReference type="EMBL" id="CP036272">
    <property type="protein sequence ID" value="QDT60025.1"/>
    <property type="molecule type" value="Genomic_DNA"/>
</dbReference>
<dbReference type="Pfam" id="PF13469">
    <property type="entry name" value="Sulfotransfer_3"/>
    <property type="match status" value="1"/>
</dbReference>
<dbReference type="RefSeq" id="WP_145272254.1">
    <property type="nucleotide sequence ID" value="NZ_CP036272.1"/>
</dbReference>
<feature type="compositionally biased region" description="Basic and acidic residues" evidence="1">
    <location>
        <begin position="1"/>
        <end position="11"/>
    </location>
</feature>
<dbReference type="AlphaFoldDB" id="A0A517SV68"/>
<feature type="transmembrane region" description="Helical" evidence="2">
    <location>
        <begin position="61"/>
        <end position="81"/>
    </location>
</feature>
<dbReference type="Gene3D" id="3.40.50.300">
    <property type="entry name" value="P-loop containing nucleotide triphosphate hydrolases"/>
    <property type="match status" value="1"/>
</dbReference>
<keyword evidence="2" id="KW-1133">Transmembrane helix</keyword>
<evidence type="ECO:0000256" key="2">
    <source>
        <dbReference type="SAM" id="Phobius"/>
    </source>
</evidence>
<evidence type="ECO:0000256" key="1">
    <source>
        <dbReference type="SAM" id="MobiDB-lite"/>
    </source>
</evidence>
<evidence type="ECO:0000313" key="3">
    <source>
        <dbReference type="EMBL" id="QDT60025.1"/>
    </source>
</evidence>
<protein>
    <recommendedName>
        <fullName evidence="5">Sulfotransferase domain protein</fullName>
    </recommendedName>
</protein>
<dbReference type="PANTHER" id="PTHR36451:SF1">
    <property type="entry name" value="OMEGA-HYDROXY-BETA-DIHYDROMENAQUINONE-9 SULFOTRANSFERASE STF3"/>
    <property type="match status" value="1"/>
</dbReference>
<feature type="region of interest" description="Disordered" evidence="1">
    <location>
        <begin position="406"/>
        <end position="436"/>
    </location>
</feature>
<reference evidence="3 4" key="1">
    <citation type="submission" date="2019-02" db="EMBL/GenBank/DDBJ databases">
        <title>Deep-cultivation of Planctomycetes and their phenomic and genomic characterization uncovers novel biology.</title>
        <authorList>
            <person name="Wiegand S."/>
            <person name="Jogler M."/>
            <person name="Boedeker C."/>
            <person name="Pinto D."/>
            <person name="Vollmers J."/>
            <person name="Rivas-Marin E."/>
            <person name="Kohn T."/>
            <person name="Peeters S.H."/>
            <person name="Heuer A."/>
            <person name="Rast P."/>
            <person name="Oberbeckmann S."/>
            <person name="Bunk B."/>
            <person name="Jeske O."/>
            <person name="Meyerdierks A."/>
            <person name="Storesund J.E."/>
            <person name="Kallscheuer N."/>
            <person name="Luecker S."/>
            <person name="Lage O.M."/>
            <person name="Pohl T."/>
            <person name="Merkel B.J."/>
            <person name="Hornburger P."/>
            <person name="Mueller R.-W."/>
            <person name="Bruemmer F."/>
            <person name="Labrenz M."/>
            <person name="Spormann A.M."/>
            <person name="Op den Camp H."/>
            <person name="Overmann J."/>
            <person name="Amann R."/>
            <person name="Jetten M.S.M."/>
            <person name="Mascher T."/>
            <person name="Medema M.H."/>
            <person name="Devos D.P."/>
            <person name="Kaster A.-K."/>
            <person name="Ovreas L."/>
            <person name="Rohde M."/>
            <person name="Galperin M.Y."/>
            <person name="Jogler C."/>
        </authorList>
    </citation>
    <scope>NUCLEOTIDE SEQUENCE [LARGE SCALE GENOMIC DNA]</scope>
    <source>
        <strain evidence="3 4">SV_7m_r</strain>
    </source>
</reference>
<evidence type="ECO:0008006" key="5">
    <source>
        <dbReference type="Google" id="ProtNLM"/>
    </source>
</evidence>
<dbReference type="Proteomes" id="UP000315003">
    <property type="component" value="Chromosome"/>
</dbReference>
<dbReference type="OrthoDB" id="9800698at2"/>
<feature type="compositionally biased region" description="Polar residues" evidence="1">
    <location>
        <begin position="406"/>
        <end position="419"/>
    </location>
</feature>
<name>A0A517SV68_9BACT</name>
<dbReference type="InterPro" id="IPR027417">
    <property type="entry name" value="P-loop_NTPase"/>
</dbReference>
<gene>
    <name evidence="3" type="ORF">SV7mr_25410</name>
</gene>
<dbReference type="InterPro" id="IPR052736">
    <property type="entry name" value="Stf3_sulfotransferase"/>
</dbReference>